<gene>
    <name evidence="1" type="ORF">O6H91_04G059600</name>
</gene>
<accession>A0ACC2DXA8</accession>
<organism evidence="1 2">
    <name type="scientific">Diphasiastrum complanatum</name>
    <name type="common">Issler's clubmoss</name>
    <name type="synonym">Lycopodium complanatum</name>
    <dbReference type="NCBI Taxonomy" id="34168"/>
    <lineage>
        <taxon>Eukaryota</taxon>
        <taxon>Viridiplantae</taxon>
        <taxon>Streptophyta</taxon>
        <taxon>Embryophyta</taxon>
        <taxon>Tracheophyta</taxon>
        <taxon>Lycopodiopsida</taxon>
        <taxon>Lycopodiales</taxon>
        <taxon>Lycopodiaceae</taxon>
        <taxon>Lycopodioideae</taxon>
        <taxon>Diphasiastrum</taxon>
    </lineage>
</organism>
<proteinExistence type="predicted"/>
<evidence type="ECO:0000313" key="2">
    <source>
        <dbReference type="Proteomes" id="UP001162992"/>
    </source>
</evidence>
<protein>
    <submittedName>
        <fullName evidence="1">Uncharacterized protein</fullName>
    </submittedName>
</protein>
<comment type="caution">
    <text evidence="1">The sequence shown here is derived from an EMBL/GenBank/DDBJ whole genome shotgun (WGS) entry which is preliminary data.</text>
</comment>
<reference evidence="2" key="1">
    <citation type="journal article" date="2024" name="Proc. Natl. Acad. Sci. U.S.A.">
        <title>Extraordinary preservation of gene collinearity over three hundred million years revealed in homosporous lycophytes.</title>
        <authorList>
            <person name="Li C."/>
            <person name="Wickell D."/>
            <person name="Kuo L.Y."/>
            <person name="Chen X."/>
            <person name="Nie B."/>
            <person name="Liao X."/>
            <person name="Peng D."/>
            <person name="Ji J."/>
            <person name="Jenkins J."/>
            <person name="Williams M."/>
            <person name="Shu S."/>
            <person name="Plott C."/>
            <person name="Barry K."/>
            <person name="Rajasekar S."/>
            <person name="Grimwood J."/>
            <person name="Han X."/>
            <person name="Sun S."/>
            <person name="Hou Z."/>
            <person name="He W."/>
            <person name="Dai G."/>
            <person name="Sun C."/>
            <person name="Schmutz J."/>
            <person name="Leebens-Mack J.H."/>
            <person name="Li F.W."/>
            <person name="Wang L."/>
        </authorList>
    </citation>
    <scope>NUCLEOTIDE SEQUENCE [LARGE SCALE GENOMIC DNA]</scope>
    <source>
        <strain evidence="2">cv. PW_Plant_1</strain>
    </source>
</reference>
<evidence type="ECO:0000313" key="1">
    <source>
        <dbReference type="EMBL" id="KAJ7558874.1"/>
    </source>
</evidence>
<sequence length="115" mass="12610">MIMSTDKRCKCAFLFFLLLLFSHYECIRARVLKAGGAIDAVLGVAEKHMNLINNLCASAHVDHVKLCDSSLPRRKYRPTHHGMPDKLVLSPKDKLAVNGLPKGPTPGSGPNPPHN</sequence>
<keyword evidence="2" id="KW-1185">Reference proteome</keyword>
<dbReference type="Proteomes" id="UP001162992">
    <property type="component" value="Chromosome 4"/>
</dbReference>
<dbReference type="EMBL" id="CM055095">
    <property type="protein sequence ID" value="KAJ7558874.1"/>
    <property type="molecule type" value="Genomic_DNA"/>
</dbReference>
<name>A0ACC2DXA8_DIPCM</name>